<keyword evidence="4" id="KW-1185">Reference proteome</keyword>
<dbReference type="PANTHER" id="PTHR44520:SF2">
    <property type="entry name" value="RESPONSE REGULATOR RCP1"/>
    <property type="match status" value="1"/>
</dbReference>
<proteinExistence type="predicted"/>
<dbReference type="AlphaFoldDB" id="A0A1H3AC53"/>
<dbReference type="PROSITE" id="PS50110">
    <property type="entry name" value="RESPONSE_REGULATORY"/>
    <property type="match status" value="1"/>
</dbReference>
<sequence>MLDLILCVDDDPITLMLCKKVIGKTLFSNEIITAQNGEKALNYFDAIKNSDIDKSDNKLPQLIFLDLNMPVMGGWEFLERFSSSEYSDFSEIKVVILSSTIDPEDLEKAKKYPMVIDFLSKPITLSMLDYLTVKMQPKVV</sequence>
<evidence type="ECO:0000313" key="4">
    <source>
        <dbReference type="Proteomes" id="UP000198569"/>
    </source>
</evidence>
<reference evidence="4" key="1">
    <citation type="submission" date="2016-10" db="EMBL/GenBank/DDBJ databases">
        <authorList>
            <person name="Varghese N."/>
            <person name="Submissions S."/>
        </authorList>
    </citation>
    <scope>NUCLEOTIDE SEQUENCE [LARGE SCALE GENOMIC DNA]</scope>
    <source>
        <strain evidence="4">DSM 15718</strain>
    </source>
</reference>
<accession>A0A1H3AC53</accession>
<evidence type="ECO:0000313" key="3">
    <source>
        <dbReference type="EMBL" id="SDX27213.1"/>
    </source>
</evidence>
<feature type="domain" description="Response regulatory" evidence="2">
    <location>
        <begin position="4"/>
        <end position="136"/>
    </location>
</feature>
<evidence type="ECO:0000256" key="1">
    <source>
        <dbReference type="PROSITE-ProRule" id="PRU00169"/>
    </source>
</evidence>
<name>A0A1H3AC53_9FLAO</name>
<dbReference type="Proteomes" id="UP000198569">
    <property type="component" value="Unassembled WGS sequence"/>
</dbReference>
<evidence type="ECO:0000259" key="2">
    <source>
        <dbReference type="PROSITE" id="PS50110"/>
    </source>
</evidence>
<dbReference type="RefSeq" id="WP_091432521.1">
    <property type="nucleotide sequence ID" value="NZ_FNMV01000008.1"/>
</dbReference>
<dbReference type="Pfam" id="PF00072">
    <property type="entry name" value="Response_reg"/>
    <property type="match status" value="1"/>
</dbReference>
<dbReference type="SMART" id="SM00448">
    <property type="entry name" value="REC"/>
    <property type="match status" value="1"/>
</dbReference>
<dbReference type="PANTHER" id="PTHR44520">
    <property type="entry name" value="RESPONSE REGULATOR RCP1-RELATED"/>
    <property type="match status" value="1"/>
</dbReference>
<dbReference type="InterPro" id="IPR052893">
    <property type="entry name" value="TCS_response_regulator"/>
</dbReference>
<organism evidence="3 4">
    <name type="scientific">Flavobacterium degerlachei</name>
    <dbReference type="NCBI Taxonomy" id="229203"/>
    <lineage>
        <taxon>Bacteria</taxon>
        <taxon>Pseudomonadati</taxon>
        <taxon>Bacteroidota</taxon>
        <taxon>Flavobacteriia</taxon>
        <taxon>Flavobacteriales</taxon>
        <taxon>Flavobacteriaceae</taxon>
        <taxon>Flavobacterium</taxon>
    </lineage>
</organism>
<dbReference type="SUPFAM" id="SSF52172">
    <property type="entry name" value="CheY-like"/>
    <property type="match status" value="1"/>
</dbReference>
<dbReference type="InterPro" id="IPR011006">
    <property type="entry name" value="CheY-like_superfamily"/>
</dbReference>
<dbReference type="EMBL" id="FNMV01000008">
    <property type="protein sequence ID" value="SDX27213.1"/>
    <property type="molecule type" value="Genomic_DNA"/>
</dbReference>
<dbReference type="STRING" id="229203.SAMN05444338_108180"/>
<dbReference type="OrthoDB" id="673128at2"/>
<dbReference type="InterPro" id="IPR001789">
    <property type="entry name" value="Sig_transdc_resp-reg_receiver"/>
</dbReference>
<dbReference type="GO" id="GO:0000160">
    <property type="term" value="P:phosphorelay signal transduction system"/>
    <property type="evidence" value="ECO:0007669"/>
    <property type="project" value="InterPro"/>
</dbReference>
<keyword evidence="1" id="KW-0597">Phosphoprotein</keyword>
<feature type="modified residue" description="4-aspartylphosphate" evidence="1">
    <location>
        <position position="66"/>
    </location>
</feature>
<gene>
    <name evidence="3" type="ORF">SAMN05444338_108180</name>
</gene>
<protein>
    <submittedName>
        <fullName evidence="3">CheY chemotaxis protein or a CheY-like REC (Receiver) domain</fullName>
    </submittedName>
</protein>
<dbReference type="Gene3D" id="3.40.50.2300">
    <property type="match status" value="1"/>
</dbReference>